<dbReference type="InterPro" id="IPR001638">
    <property type="entry name" value="Solute-binding_3/MltF_N"/>
</dbReference>
<dbReference type="PANTHER" id="PTHR30024">
    <property type="entry name" value="ALIPHATIC SULFONATES-BINDING PROTEIN-RELATED"/>
    <property type="match status" value="1"/>
</dbReference>
<dbReference type="NCBIfam" id="NF008588">
    <property type="entry name" value="PRK11553.1"/>
    <property type="match status" value="1"/>
</dbReference>
<dbReference type="InterPro" id="IPR015168">
    <property type="entry name" value="SsuA/THI5"/>
</dbReference>
<evidence type="ECO:0000313" key="7">
    <source>
        <dbReference type="Proteomes" id="UP001212123"/>
    </source>
</evidence>
<proteinExistence type="inferred from homology"/>
<gene>
    <name evidence="6" type="ORF">PN492_15670</name>
</gene>
<dbReference type="SUPFAM" id="SSF53850">
    <property type="entry name" value="Periplasmic binding protein-like II"/>
    <property type="match status" value="1"/>
</dbReference>
<name>A0ABT5A905_9CYAN</name>
<dbReference type="Proteomes" id="UP001212123">
    <property type="component" value="Unassembled WGS sequence"/>
</dbReference>
<comment type="similarity">
    <text evidence="2">Belongs to the bacterial solute-binding protein SsuA/TauA family.</text>
</comment>
<dbReference type="Pfam" id="PF09084">
    <property type="entry name" value="NMT1"/>
    <property type="match status" value="1"/>
</dbReference>
<sequence length="360" mass="38810">MLTKLPLLRRLEAKITFLRKYRQQNIRTFSLLFTVGLGSTLAVSVFSPTVSNNGETIQKANANTIAQNNSSKTVIRIGYQKAATILYALKAKGELEKAVKASGSSVIWTEFPAGPPMLEALNAGSIDFGYTGEAPPIFAQAAGTPFVYVAYDPYGPKAEAIIVHKDSPIKNVADLKGKKVAFAKGANVNYLVVKALEKAGLKYTDIKPTFLAPADGRAAFEGKNVDAWAVWDPYLAAAQKATGARTLADATGLAPNRGYYLAAKSFVEKNPAALKTVLAGVTKVSDWAKKNPPEVAKLLSPVLGIDAAVLEVAEKRRKYGIFPLTNDVIAKQQEIADTFYKINLIPKKIKVKEIVLPGKK</sequence>
<keyword evidence="7" id="KW-1185">Reference proteome</keyword>
<feature type="domain" description="Solute-binding protein family 3/N-terminal" evidence="5">
    <location>
        <begin position="74"/>
        <end position="295"/>
    </location>
</feature>
<comment type="subcellular location">
    <subcellularLocation>
        <location evidence="1">Periplasm</location>
    </subcellularLocation>
</comment>
<evidence type="ECO:0000313" key="6">
    <source>
        <dbReference type="EMBL" id="MDB9487969.1"/>
    </source>
</evidence>
<dbReference type="Gene3D" id="3.40.190.10">
    <property type="entry name" value="Periplasmic binding protein-like II"/>
    <property type="match status" value="2"/>
</dbReference>
<comment type="caution">
    <text evidence="6">The sequence shown here is derived from an EMBL/GenBank/DDBJ whole genome shotgun (WGS) entry which is preliminary data.</text>
</comment>
<dbReference type="InterPro" id="IPR010067">
    <property type="entry name" value="ABC_SsuA_sub-bd"/>
</dbReference>
<keyword evidence="4" id="KW-0732">Signal</keyword>
<dbReference type="RefSeq" id="WP_271805909.1">
    <property type="nucleotide sequence ID" value="NZ_JAQMTU010000098.1"/>
</dbReference>
<organism evidence="6 7">
    <name type="scientific">Dolichospermum circinale CS-537/01</name>
    <dbReference type="NCBI Taxonomy" id="3021739"/>
    <lineage>
        <taxon>Bacteria</taxon>
        <taxon>Bacillati</taxon>
        <taxon>Cyanobacteriota</taxon>
        <taxon>Cyanophyceae</taxon>
        <taxon>Nostocales</taxon>
        <taxon>Aphanizomenonaceae</taxon>
        <taxon>Dolichospermum</taxon>
        <taxon>Dolichospermum circinale</taxon>
    </lineage>
</organism>
<evidence type="ECO:0000256" key="2">
    <source>
        <dbReference type="ARBA" id="ARBA00010742"/>
    </source>
</evidence>
<dbReference type="PANTHER" id="PTHR30024:SF42">
    <property type="entry name" value="ALIPHATIC SULFONATES-BINDING PROTEIN-RELATED"/>
    <property type="match status" value="1"/>
</dbReference>
<accession>A0ABT5A905</accession>
<protein>
    <submittedName>
        <fullName evidence="6">Sulfonate ABC transporter substrate-binding protein</fullName>
    </submittedName>
</protein>
<dbReference type="SMART" id="SM00062">
    <property type="entry name" value="PBPb"/>
    <property type="match status" value="1"/>
</dbReference>
<dbReference type="NCBIfam" id="TIGR01728">
    <property type="entry name" value="SsuA_fam"/>
    <property type="match status" value="1"/>
</dbReference>
<evidence type="ECO:0000259" key="5">
    <source>
        <dbReference type="SMART" id="SM00062"/>
    </source>
</evidence>
<evidence type="ECO:0000256" key="3">
    <source>
        <dbReference type="ARBA" id="ARBA00022448"/>
    </source>
</evidence>
<evidence type="ECO:0000256" key="1">
    <source>
        <dbReference type="ARBA" id="ARBA00004418"/>
    </source>
</evidence>
<reference evidence="6 7" key="1">
    <citation type="submission" date="2023-01" db="EMBL/GenBank/DDBJ databases">
        <title>Genomes from the Australian National Cyanobacteria Reference Collection.</title>
        <authorList>
            <person name="Willis A."/>
            <person name="Lee E.M.F."/>
        </authorList>
    </citation>
    <scope>NUCLEOTIDE SEQUENCE [LARGE SCALE GENOMIC DNA]</scope>
    <source>
        <strain evidence="6 7">CS-537/01</strain>
    </source>
</reference>
<keyword evidence="3" id="KW-0813">Transport</keyword>
<dbReference type="EMBL" id="JAQMTU010000098">
    <property type="protein sequence ID" value="MDB9487969.1"/>
    <property type="molecule type" value="Genomic_DNA"/>
</dbReference>
<evidence type="ECO:0000256" key="4">
    <source>
        <dbReference type="ARBA" id="ARBA00022729"/>
    </source>
</evidence>
<dbReference type="CDD" id="cd13557">
    <property type="entry name" value="PBP2_SsuA"/>
    <property type="match status" value="1"/>
</dbReference>